<dbReference type="Proteomes" id="UP000266313">
    <property type="component" value="Chromosome"/>
</dbReference>
<name>A0A286P375_9GAMM</name>
<dbReference type="Pfam" id="PF04608">
    <property type="entry name" value="PgpA"/>
    <property type="match status" value="1"/>
</dbReference>
<feature type="transmembrane region" description="Helical" evidence="2">
    <location>
        <begin position="142"/>
        <end position="164"/>
    </location>
</feature>
<comment type="function">
    <text evidence="1">Lipid phosphatase which dephosphorylates phosphatidylglycerophosphate (PGP) to phosphatidylglycerol (PG).</text>
</comment>
<dbReference type="GO" id="GO:0009395">
    <property type="term" value="P:phospholipid catabolic process"/>
    <property type="evidence" value="ECO:0007669"/>
    <property type="project" value="UniProtKB-KW"/>
</dbReference>
<comment type="catalytic activity">
    <reaction evidence="1">
        <text>a 1,2-diacyl-sn-glycero-3-phospho-(1'-sn-glycero-3'-phosphate) + H2O = a 1,2-diacyl-sn-glycero-3-phospho-(1'-sn-glycerol) + phosphate</text>
        <dbReference type="Rhea" id="RHEA:33751"/>
        <dbReference type="ChEBI" id="CHEBI:15377"/>
        <dbReference type="ChEBI" id="CHEBI:43474"/>
        <dbReference type="ChEBI" id="CHEBI:60110"/>
        <dbReference type="ChEBI" id="CHEBI:64716"/>
        <dbReference type="EC" id="3.1.3.27"/>
    </reaction>
</comment>
<comment type="subcellular location">
    <subcellularLocation>
        <location evidence="1">Cell inner membrane</location>
        <topology evidence="1">Multi-pass membrane protein</topology>
    </subcellularLocation>
</comment>
<dbReference type="PANTHER" id="PTHR36305:SF1">
    <property type="entry name" value="PHOSPHATIDYLGLYCEROPHOSPHATASE A"/>
    <property type="match status" value="1"/>
</dbReference>
<feature type="transmembrane region" description="Helical" evidence="2">
    <location>
        <begin position="20"/>
        <end position="39"/>
    </location>
</feature>
<keyword evidence="1" id="KW-0443">Lipid metabolism</keyword>
<accession>A0A286P375</accession>
<evidence type="ECO:0000256" key="2">
    <source>
        <dbReference type="SAM" id="Phobius"/>
    </source>
</evidence>
<keyword evidence="1 2" id="KW-0812">Transmembrane</keyword>
<dbReference type="InterPro" id="IPR036681">
    <property type="entry name" value="PgpA-like_sf"/>
</dbReference>
<keyword evidence="1" id="KW-0460">Magnesium</keyword>
<feature type="transmembrane region" description="Helical" evidence="2">
    <location>
        <begin position="51"/>
        <end position="77"/>
    </location>
</feature>
<dbReference type="KEGG" id="mmai:sS8_0129"/>
<reference evidence="4 5" key="1">
    <citation type="submission" date="2016-12" db="EMBL/GenBank/DDBJ databases">
        <title>Genome sequencing of Methylocaldum marinum.</title>
        <authorList>
            <person name="Takeuchi M."/>
            <person name="Kamagata Y."/>
            <person name="Hiraoka S."/>
            <person name="Oshima K."/>
            <person name="Hattori M."/>
            <person name="Iwasaki W."/>
        </authorList>
    </citation>
    <scope>NUCLEOTIDE SEQUENCE [LARGE SCALE GENOMIC DNA]</scope>
    <source>
        <strain evidence="4 5">S8</strain>
    </source>
</reference>
<keyword evidence="1" id="KW-0378">Hydrolase</keyword>
<keyword evidence="1" id="KW-0997">Cell inner membrane</keyword>
<sequence>MISQTRKTRSHRRVKPAEIFGDPLCFLGFGFGSGLAPVAPGTFGTLAAIPIYWLVADLSTPVYAFIVIALAIAGIFICGHCEQRLDVQDHPGIVWDEIVGFLITMMFVPASWQWVVIGFLAFRLFDIWKPWPIALLDRTVHGGLGVMLDDVLAGVYAAIGLVILRSGFGI</sequence>
<evidence type="ECO:0000256" key="1">
    <source>
        <dbReference type="PIRNR" id="PIRNR006162"/>
    </source>
</evidence>
<keyword evidence="1" id="KW-0479">Metal-binding</keyword>
<organism evidence="4 5">
    <name type="scientific">Methylocaldum marinum</name>
    <dbReference type="NCBI Taxonomy" id="1432792"/>
    <lineage>
        <taxon>Bacteria</taxon>
        <taxon>Pseudomonadati</taxon>
        <taxon>Pseudomonadota</taxon>
        <taxon>Gammaproteobacteria</taxon>
        <taxon>Methylococcales</taxon>
        <taxon>Methylococcaceae</taxon>
        <taxon>Methylocaldum</taxon>
    </lineage>
</organism>
<comment type="cofactor">
    <cofactor evidence="1">
        <name>Mg(2+)</name>
        <dbReference type="ChEBI" id="CHEBI:18420"/>
    </cofactor>
</comment>
<dbReference type="EC" id="3.1.3.27" evidence="1"/>
<dbReference type="PANTHER" id="PTHR36305">
    <property type="entry name" value="PHOSPHATIDYLGLYCEROPHOSPHATASE A"/>
    <property type="match status" value="1"/>
</dbReference>
<keyword evidence="1" id="KW-1208">Phospholipid metabolism</keyword>
<keyword evidence="1" id="KW-1003">Cell membrane</keyword>
<dbReference type="RefSeq" id="WP_331852274.1">
    <property type="nucleotide sequence ID" value="NZ_AP017928.1"/>
</dbReference>
<dbReference type="AlphaFoldDB" id="A0A286P375"/>
<keyword evidence="5" id="KW-1185">Reference proteome</keyword>
<dbReference type="EMBL" id="AP017928">
    <property type="protein sequence ID" value="BBA32097.1"/>
    <property type="molecule type" value="Genomic_DNA"/>
</dbReference>
<dbReference type="SUPFAM" id="SSF101307">
    <property type="entry name" value="YutG-like"/>
    <property type="match status" value="1"/>
</dbReference>
<evidence type="ECO:0000259" key="3">
    <source>
        <dbReference type="Pfam" id="PF04608"/>
    </source>
</evidence>
<dbReference type="UniPathway" id="UPA00084">
    <property type="reaction ID" value="UER00504"/>
</dbReference>
<proteinExistence type="predicted"/>
<dbReference type="InterPro" id="IPR007686">
    <property type="entry name" value="YutG/PgpA"/>
</dbReference>
<keyword evidence="1 2" id="KW-0472">Membrane</keyword>
<keyword evidence="1" id="KW-0442">Lipid degradation</keyword>
<keyword evidence="2" id="KW-1133">Transmembrane helix</keyword>
<gene>
    <name evidence="4" type="ORF">sS8_0129</name>
</gene>
<comment type="pathway">
    <text evidence="1">Phospholipid metabolism; phosphatidylglycerol biosynthesis; phosphatidylglycerol from CDP-diacylglycerol: step 2/2.</text>
</comment>
<feature type="domain" description="YutG/PgpA" evidence="3">
    <location>
        <begin position="28"/>
        <end position="164"/>
    </location>
</feature>
<dbReference type="GO" id="GO:0005886">
    <property type="term" value="C:plasma membrane"/>
    <property type="evidence" value="ECO:0007669"/>
    <property type="project" value="UniProtKB-SubCell"/>
</dbReference>
<dbReference type="PIRSF" id="PIRSF006162">
    <property type="entry name" value="PgpA"/>
    <property type="match status" value="1"/>
</dbReference>
<evidence type="ECO:0000313" key="5">
    <source>
        <dbReference type="Proteomes" id="UP000266313"/>
    </source>
</evidence>
<dbReference type="InterPro" id="IPR026037">
    <property type="entry name" value="PgpA"/>
</dbReference>
<keyword evidence="1" id="KW-0595">Phospholipid degradation</keyword>
<dbReference type="GO" id="GO:0008962">
    <property type="term" value="F:phosphatidylglycerophosphatase activity"/>
    <property type="evidence" value="ECO:0007669"/>
    <property type="project" value="UniProtKB-EC"/>
</dbReference>
<protein>
    <recommendedName>
        <fullName evidence="1">Phosphatidylglycerophosphatase A</fullName>
        <ecNumber evidence="1">3.1.3.27</ecNumber>
    </recommendedName>
    <alternativeName>
        <fullName evidence="1">Phosphatidylglycerolphosphate phosphatase A</fullName>
    </alternativeName>
</protein>
<dbReference type="CDD" id="cd06971">
    <property type="entry name" value="PgpA"/>
    <property type="match status" value="1"/>
</dbReference>
<feature type="transmembrane region" description="Helical" evidence="2">
    <location>
        <begin position="98"/>
        <end position="122"/>
    </location>
</feature>
<dbReference type="GO" id="GO:0046872">
    <property type="term" value="F:metal ion binding"/>
    <property type="evidence" value="ECO:0007669"/>
    <property type="project" value="UniProtKB-KW"/>
</dbReference>
<dbReference type="GO" id="GO:0006655">
    <property type="term" value="P:phosphatidylglycerol biosynthetic process"/>
    <property type="evidence" value="ECO:0007669"/>
    <property type="project" value="UniProtKB-UniPathway"/>
</dbReference>
<evidence type="ECO:0000313" key="4">
    <source>
        <dbReference type="EMBL" id="BBA32097.1"/>
    </source>
</evidence>